<gene>
    <name evidence="1" type="ORF">METZ01_LOCUS504786</name>
</gene>
<dbReference type="EMBL" id="UINC01222943">
    <property type="protein sequence ID" value="SVE51932.1"/>
    <property type="molecule type" value="Genomic_DNA"/>
</dbReference>
<feature type="non-terminal residue" evidence="1">
    <location>
        <position position="27"/>
    </location>
</feature>
<reference evidence="1" key="1">
    <citation type="submission" date="2018-05" db="EMBL/GenBank/DDBJ databases">
        <authorList>
            <person name="Lanie J.A."/>
            <person name="Ng W.-L."/>
            <person name="Kazmierczak K.M."/>
            <person name="Andrzejewski T.M."/>
            <person name="Davidsen T.M."/>
            <person name="Wayne K.J."/>
            <person name="Tettelin H."/>
            <person name="Glass J.I."/>
            <person name="Rusch D."/>
            <person name="Podicherti R."/>
            <person name="Tsui H.-C.T."/>
            <person name="Winkler M.E."/>
        </authorList>
    </citation>
    <scope>NUCLEOTIDE SEQUENCE</scope>
</reference>
<organism evidence="1">
    <name type="scientific">marine metagenome</name>
    <dbReference type="NCBI Taxonomy" id="408172"/>
    <lineage>
        <taxon>unclassified sequences</taxon>
        <taxon>metagenomes</taxon>
        <taxon>ecological metagenomes</taxon>
    </lineage>
</organism>
<feature type="non-terminal residue" evidence="1">
    <location>
        <position position="1"/>
    </location>
</feature>
<evidence type="ECO:0000313" key="1">
    <source>
        <dbReference type="EMBL" id="SVE51932.1"/>
    </source>
</evidence>
<protein>
    <submittedName>
        <fullName evidence="1">Uncharacterized protein</fullName>
    </submittedName>
</protein>
<proteinExistence type="predicted"/>
<dbReference type="AlphaFoldDB" id="A0A383E519"/>
<sequence>VSTSVLTEATKKHLQGALSCLVEPGGI</sequence>
<accession>A0A383E519</accession>
<name>A0A383E519_9ZZZZ</name>